<name>G8A1T5_MEDTR</name>
<dbReference type="Proteomes" id="UP000002051">
    <property type="component" value="Chromosome 8"/>
</dbReference>
<evidence type="ECO:0000313" key="2">
    <source>
        <dbReference type="EMBL" id="KEH19081.1"/>
    </source>
</evidence>
<dbReference type="HOGENOM" id="CLU_2350006_0_0_1"/>
<reference evidence="2 4" key="1">
    <citation type="journal article" date="2011" name="Nature">
        <title>The Medicago genome provides insight into the evolution of rhizobial symbioses.</title>
        <authorList>
            <person name="Young N.D."/>
            <person name="Debelle F."/>
            <person name="Oldroyd G.E."/>
            <person name="Geurts R."/>
            <person name="Cannon S.B."/>
            <person name="Udvardi M.K."/>
            <person name="Benedito V.A."/>
            <person name="Mayer K.F."/>
            <person name="Gouzy J."/>
            <person name="Schoof H."/>
            <person name="Van de Peer Y."/>
            <person name="Proost S."/>
            <person name="Cook D.R."/>
            <person name="Meyers B.C."/>
            <person name="Spannagl M."/>
            <person name="Cheung F."/>
            <person name="De Mita S."/>
            <person name="Krishnakumar V."/>
            <person name="Gundlach H."/>
            <person name="Zhou S."/>
            <person name="Mudge J."/>
            <person name="Bharti A.K."/>
            <person name="Murray J.D."/>
            <person name="Naoumkina M.A."/>
            <person name="Rosen B."/>
            <person name="Silverstein K.A."/>
            <person name="Tang H."/>
            <person name="Rombauts S."/>
            <person name="Zhao P.X."/>
            <person name="Zhou P."/>
            <person name="Barbe V."/>
            <person name="Bardou P."/>
            <person name="Bechner M."/>
            <person name="Bellec A."/>
            <person name="Berger A."/>
            <person name="Berges H."/>
            <person name="Bidwell S."/>
            <person name="Bisseling T."/>
            <person name="Choisne N."/>
            <person name="Couloux A."/>
            <person name="Denny R."/>
            <person name="Deshpande S."/>
            <person name="Dai X."/>
            <person name="Doyle J.J."/>
            <person name="Dudez A.M."/>
            <person name="Farmer A.D."/>
            <person name="Fouteau S."/>
            <person name="Franken C."/>
            <person name="Gibelin C."/>
            <person name="Gish J."/>
            <person name="Goldstein S."/>
            <person name="Gonzalez A.J."/>
            <person name="Green P.J."/>
            <person name="Hallab A."/>
            <person name="Hartog M."/>
            <person name="Hua A."/>
            <person name="Humphray S.J."/>
            <person name="Jeong D.H."/>
            <person name="Jing Y."/>
            <person name="Jocker A."/>
            <person name="Kenton S.M."/>
            <person name="Kim D.J."/>
            <person name="Klee K."/>
            <person name="Lai H."/>
            <person name="Lang C."/>
            <person name="Lin S."/>
            <person name="Macmil S.L."/>
            <person name="Magdelenat G."/>
            <person name="Matthews L."/>
            <person name="McCorrison J."/>
            <person name="Monaghan E.L."/>
            <person name="Mun J.H."/>
            <person name="Najar F.Z."/>
            <person name="Nicholson C."/>
            <person name="Noirot C."/>
            <person name="O'Bleness M."/>
            <person name="Paule C.R."/>
            <person name="Poulain J."/>
            <person name="Prion F."/>
            <person name="Qin B."/>
            <person name="Qu C."/>
            <person name="Retzel E.F."/>
            <person name="Riddle C."/>
            <person name="Sallet E."/>
            <person name="Samain S."/>
            <person name="Samson N."/>
            <person name="Sanders I."/>
            <person name="Saurat O."/>
            <person name="Scarpelli C."/>
            <person name="Schiex T."/>
            <person name="Segurens B."/>
            <person name="Severin A.J."/>
            <person name="Sherrier D.J."/>
            <person name="Shi R."/>
            <person name="Sims S."/>
            <person name="Singer S.R."/>
            <person name="Sinharoy S."/>
            <person name="Sterck L."/>
            <person name="Viollet A."/>
            <person name="Wang B.B."/>
            <person name="Wang K."/>
            <person name="Wang M."/>
            <person name="Wang X."/>
            <person name="Warfsmann J."/>
            <person name="Weissenbach J."/>
            <person name="White D.D."/>
            <person name="White J.D."/>
            <person name="Wiley G.B."/>
            <person name="Wincker P."/>
            <person name="Xing Y."/>
            <person name="Yang L."/>
            <person name="Yao Z."/>
            <person name="Ying F."/>
            <person name="Zhai J."/>
            <person name="Zhou L."/>
            <person name="Zuber A."/>
            <person name="Denarie J."/>
            <person name="Dixon R.A."/>
            <person name="May G.D."/>
            <person name="Schwartz D.C."/>
            <person name="Rogers J."/>
            <person name="Quetier F."/>
            <person name="Town C.D."/>
            <person name="Roe B.A."/>
        </authorList>
    </citation>
    <scope>NUCLEOTIDE SEQUENCE [LARGE SCALE GENOMIC DNA]</scope>
    <source>
        <strain evidence="2">A17</strain>
        <strain evidence="3 4">cv. Jemalong A17</strain>
    </source>
</reference>
<evidence type="ECO:0000256" key="1">
    <source>
        <dbReference type="SAM" id="MobiDB-lite"/>
    </source>
</evidence>
<organism evidence="2 4">
    <name type="scientific">Medicago truncatula</name>
    <name type="common">Barrel medic</name>
    <name type="synonym">Medicago tribuloides</name>
    <dbReference type="NCBI Taxonomy" id="3880"/>
    <lineage>
        <taxon>Eukaryota</taxon>
        <taxon>Viridiplantae</taxon>
        <taxon>Streptophyta</taxon>
        <taxon>Embryophyta</taxon>
        <taxon>Tracheophyta</taxon>
        <taxon>Spermatophyta</taxon>
        <taxon>Magnoliopsida</taxon>
        <taxon>eudicotyledons</taxon>
        <taxon>Gunneridae</taxon>
        <taxon>Pentapetalae</taxon>
        <taxon>rosids</taxon>
        <taxon>fabids</taxon>
        <taxon>Fabales</taxon>
        <taxon>Fabaceae</taxon>
        <taxon>Papilionoideae</taxon>
        <taxon>50 kb inversion clade</taxon>
        <taxon>NPAAA clade</taxon>
        <taxon>Hologalegina</taxon>
        <taxon>IRL clade</taxon>
        <taxon>Trifolieae</taxon>
        <taxon>Medicago</taxon>
    </lineage>
</organism>
<feature type="region of interest" description="Disordered" evidence="1">
    <location>
        <begin position="52"/>
        <end position="71"/>
    </location>
</feature>
<dbReference type="EnsemblPlants" id="KEH19081">
    <property type="protein sequence ID" value="KEH19081"/>
    <property type="gene ID" value="MTR_8g037225"/>
</dbReference>
<keyword evidence="4" id="KW-1185">Reference proteome</keyword>
<dbReference type="EMBL" id="CM001224">
    <property type="protein sequence ID" value="KEH19081.1"/>
    <property type="molecule type" value="Genomic_DNA"/>
</dbReference>
<evidence type="ECO:0000313" key="4">
    <source>
        <dbReference type="Proteomes" id="UP000002051"/>
    </source>
</evidence>
<sequence length="97" mass="11194">MKEDHKCSLLLARPFLTTARALMNVKTGELTFRVGGQRMGYKVFQGGKIIGRQKRPQKKRQPGRTIPGEKEMKHATILETHINKYSIQMKKEKEDPE</sequence>
<feature type="compositionally biased region" description="Basic residues" evidence="1">
    <location>
        <begin position="52"/>
        <end position="62"/>
    </location>
</feature>
<accession>G8A1T5</accession>
<protein>
    <submittedName>
        <fullName evidence="2 3">Uncharacterized protein</fullName>
    </submittedName>
</protein>
<reference evidence="2 4" key="2">
    <citation type="journal article" date="2014" name="BMC Genomics">
        <title>An improved genome release (version Mt4.0) for the model legume Medicago truncatula.</title>
        <authorList>
            <person name="Tang H."/>
            <person name="Krishnakumar V."/>
            <person name="Bidwell S."/>
            <person name="Rosen B."/>
            <person name="Chan A."/>
            <person name="Zhou S."/>
            <person name="Gentzbittel L."/>
            <person name="Childs K.L."/>
            <person name="Yandell M."/>
            <person name="Gundlach H."/>
            <person name="Mayer K.F."/>
            <person name="Schwartz D.C."/>
            <person name="Town C.D."/>
        </authorList>
    </citation>
    <scope>GENOME REANNOTATION</scope>
    <source>
        <strain evidence="2">A17</strain>
        <strain evidence="3 4">cv. Jemalong A17</strain>
    </source>
</reference>
<proteinExistence type="predicted"/>
<dbReference type="AlphaFoldDB" id="G8A1T5"/>
<reference evidence="3" key="3">
    <citation type="submission" date="2015-04" db="UniProtKB">
        <authorList>
            <consortium name="EnsemblPlants"/>
        </authorList>
    </citation>
    <scope>IDENTIFICATION</scope>
    <source>
        <strain evidence="3">cv. Jemalong A17</strain>
    </source>
</reference>
<evidence type="ECO:0000313" key="3">
    <source>
        <dbReference type="EnsemblPlants" id="KEH19081"/>
    </source>
</evidence>
<gene>
    <name evidence="2" type="ordered locus">MTR_8g037225</name>
</gene>
<dbReference type="PaxDb" id="3880-AES85423"/>